<proteinExistence type="predicted"/>
<evidence type="ECO:0000313" key="1">
    <source>
        <dbReference type="EMBL" id="ACP25573.1"/>
    </source>
</evidence>
<evidence type="ECO:0000313" key="2">
    <source>
        <dbReference type="Proteomes" id="UP000001054"/>
    </source>
</evidence>
<gene>
    <name evidence="1" type="ordered locus">NGR_c18090</name>
</gene>
<keyword evidence="2" id="KW-1185">Reference proteome</keyword>
<reference evidence="1 2" key="1">
    <citation type="journal article" date="2009" name="Appl. Environ. Microbiol.">
        <title>Rhizobium sp. strain NGR234 possesses a remarkable number of secretion systems.</title>
        <authorList>
            <person name="Schmeisser C."/>
            <person name="Liesegang H."/>
            <person name="Krysciak D."/>
            <person name="Bakkou N."/>
            <person name="Le Quere A."/>
            <person name="Wollherr A."/>
            <person name="Heinemeyer I."/>
            <person name="Morgenstern B."/>
            <person name="Pommerening-Roeser A."/>
            <person name="Flores M."/>
            <person name="Palacios R."/>
            <person name="Brenner S."/>
            <person name="Gottschalk G."/>
            <person name="Schmitz R.A."/>
            <person name="Broughton W.J."/>
            <person name="Perret X."/>
            <person name="Strittmatter A.W."/>
            <person name="Streit W.R."/>
        </authorList>
    </citation>
    <scope>NUCLEOTIDE SEQUENCE [LARGE SCALE GENOMIC DNA]</scope>
    <source>
        <strain evidence="2">NBRC 101917 / NGR234</strain>
    </source>
</reference>
<dbReference type="STRING" id="394.NGR_c18090"/>
<name>C3MDQ4_SINFN</name>
<dbReference type="OrthoDB" id="9879671at2"/>
<dbReference type="HOGENOM" id="CLU_2131528_0_0_5"/>
<dbReference type="AlphaFoldDB" id="C3MDQ4"/>
<accession>C3MDQ4</accession>
<sequence>MSLRLCSTTICISNCLAVCHQQKGNVPVKSSLDVYESAKRETMSQAELTNVNLPALAGDHLIQIKKRHGRCGRGAVFDGYLGSRTHGFRLATPFFESEWQKAGRHWLLRCIFL</sequence>
<dbReference type="EMBL" id="CP001389">
    <property type="protein sequence ID" value="ACP25573.1"/>
    <property type="molecule type" value="Genomic_DNA"/>
</dbReference>
<protein>
    <submittedName>
        <fullName evidence="1">Uncharacterized protein</fullName>
    </submittedName>
</protein>
<organism evidence="1 2">
    <name type="scientific">Sinorhizobium fredii (strain NBRC 101917 / NGR234)</name>
    <dbReference type="NCBI Taxonomy" id="394"/>
    <lineage>
        <taxon>Bacteria</taxon>
        <taxon>Pseudomonadati</taxon>
        <taxon>Pseudomonadota</taxon>
        <taxon>Alphaproteobacteria</taxon>
        <taxon>Hyphomicrobiales</taxon>
        <taxon>Rhizobiaceae</taxon>
        <taxon>Sinorhizobium/Ensifer group</taxon>
        <taxon>Sinorhizobium</taxon>
    </lineage>
</organism>
<dbReference type="Proteomes" id="UP000001054">
    <property type="component" value="Chromosome"/>
</dbReference>
<dbReference type="KEGG" id="rhi:NGR_c18090"/>